<keyword evidence="3" id="KW-1185">Reference proteome</keyword>
<evidence type="ECO:0000313" key="3">
    <source>
        <dbReference type="Proteomes" id="UP000595564"/>
    </source>
</evidence>
<sequence length="403" mass="45758">MKKYLLSIISILLMFTFIPAFAGGFLDSIKDGKATLELRFSFEYSDLDDPADLDSAKGLNLRTRLGFKTADYNGFSMFLQMHNLSQIVDDYRWPGGGDPAYDVIADPDGSRVHQFFFTYKFNNIFSIKAGRQEIIFDDARLIGNVGWRQNGQSFDGAVLAVNTDRNNLSFAYIYRVNTILLTHVDLDGLYAVHDTFKVNKNMKITAFAYLLDTESDSPDSRDSGTYGLRFLGSINNFNYDLTYAIQNDFADGENHGGDMVNAFIEYKFENFALGVGCNLISGQDGNDRPFDTLFSTAHKFNGWADQFLGTNGGKLVNGLDDYFVQFSTKIYQHKLVIVYHSFDTNENVTYGEKYGDELDILVVRKINKNLSCLAKAAFYNAKNYENNPTLDEKVVWFRVMYKF</sequence>
<accession>A0A7R6PNS4</accession>
<dbReference type="InterPro" id="IPR025388">
    <property type="entry name" value="Alginate_export_dom"/>
</dbReference>
<dbReference type="Pfam" id="PF13372">
    <property type="entry name" value="Alginate_exp"/>
    <property type="match status" value="1"/>
</dbReference>
<dbReference type="SUPFAM" id="SSF56935">
    <property type="entry name" value="Porins"/>
    <property type="match status" value="1"/>
</dbReference>
<protein>
    <recommendedName>
        <fullName evidence="1">Alginate export domain-containing protein</fullName>
    </recommendedName>
</protein>
<dbReference type="RefSeq" id="WP_201327337.1">
    <property type="nucleotide sequence ID" value="NZ_AP017470.1"/>
</dbReference>
<dbReference type="EMBL" id="AP017470">
    <property type="protein sequence ID" value="BBB33038.1"/>
    <property type="molecule type" value="Genomic_DNA"/>
</dbReference>
<dbReference type="InterPro" id="IPR023614">
    <property type="entry name" value="Porin_dom_sf"/>
</dbReference>
<organism evidence="2 3">
    <name type="scientific">Thermotomaculum hydrothermale</name>
    <dbReference type="NCBI Taxonomy" id="981385"/>
    <lineage>
        <taxon>Bacteria</taxon>
        <taxon>Pseudomonadati</taxon>
        <taxon>Acidobacteriota</taxon>
        <taxon>Holophagae</taxon>
        <taxon>Thermotomaculales</taxon>
        <taxon>Thermotomaculaceae</taxon>
        <taxon>Thermotomaculum</taxon>
    </lineage>
</organism>
<dbReference type="KEGG" id="thyd:TTHT_1539"/>
<gene>
    <name evidence="2" type="ORF">TTHT_1539</name>
</gene>
<name>A0A7R6PNS4_9BACT</name>
<dbReference type="Gene3D" id="2.40.160.10">
    <property type="entry name" value="Porin"/>
    <property type="match status" value="1"/>
</dbReference>
<proteinExistence type="predicted"/>
<evidence type="ECO:0000313" key="2">
    <source>
        <dbReference type="EMBL" id="BBB33038.1"/>
    </source>
</evidence>
<reference evidence="2 3" key="1">
    <citation type="journal article" date="2012" name="Extremophiles">
        <title>Thermotomaculum hydrothermale gen. nov., sp. nov., a novel heterotrophic thermophile within the phylum Acidobacteria from a deep-sea hydrothermal vent chimney in the Southern Okinawa Trough.</title>
        <authorList>
            <person name="Izumi H."/>
            <person name="Nunoura T."/>
            <person name="Miyazaki M."/>
            <person name="Mino S."/>
            <person name="Toki T."/>
            <person name="Takai K."/>
            <person name="Sako Y."/>
            <person name="Sawabe T."/>
            <person name="Nakagawa S."/>
        </authorList>
    </citation>
    <scope>NUCLEOTIDE SEQUENCE [LARGE SCALE GENOMIC DNA]</scope>
    <source>
        <strain evidence="2 3">AC55</strain>
    </source>
</reference>
<evidence type="ECO:0000259" key="1">
    <source>
        <dbReference type="Pfam" id="PF13372"/>
    </source>
</evidence>
<feature type="domain" description="Alginate export" evidence="1">
    <location>
        <begin position="111"/>
        <end position="306"/>
    </location>
</feature>
<dbReference type="AlphaFoldDB" id="A0A7R6PNS4"/>
<dbReference type="Proteomes" id="UP000595564">
    <property type="component" value="Chromosome"/>
</dbReference>